<gene>
    <name evidence="3" type="ORF">CSA56_15470</name>
</gene>
<dbReference type="InterPro" id="IPR032466">
    <property type="entry name" value="Metal_Hydrolase"/>
</dbReference>
<name>A0A2G6K9N1_9BACT</name>
<accession>A0A2G6K9N1</accession>
<keyword evidence="1" id="KW-0456">Lyase</keyword>
<dbReference type="PANTHER" id="PTHR21240:SF28">
    <property type="entry name" value="ISO-OROTATE DECARBOXYLASE (EUROFUNG)"/>
    <property type="match status" value="1"/>
</dbReference>
<dbReference type="AlphaFoldDB" id="A0A2G6K9N1"/>
<dbReference type="GO" id="GO:0005737">
    <property type="term" value="C:cytoplasm"/>
    <property type="evidence" value="ECO:0007669"/>
    <property type="project" value="TreeGrafter"/>
</dbReference>
<evidence type="ECO:0000313" key="4">
    <source>
        <dbReference type="Proteomes" id="UP000230821"/>
    </source>
</evidence>
<dbReference type="PANTHER" id="PTHR21240">
    <property type="entry name" value="2-AMINO-3-CARBOXYLMUCONATE-6-SEMIALDEHYDE DECARBOXYLASE"/>
    <property type="match status" value="1"/>
</dbReference>
<proteinExistence type="predicted"/>
<dbReference type="Pfam" id="PF04909">
    <property type="entry name" value="Amidohydro_2"/>
    <property type="match status" value="1"/>
</dbReference>
<dbReference type="Gene3D" id="3.20.20.140">
    <property type="entry name" value="Metal-dependent hydrolases"/>
    <property type="match status" value="1"/>
</dbReference>
<evidence type="ECO:0000256" key="1">
    <source>
        <dbReference type="ARBA" id="ARBA00023239"/>
    </source>
</evidence>
<dbReference type="GO" id="GO:0019748">
    <property type="term" value="P:secondary metabolic process"/>
    <property type="evidence" value="ECO:0007669"/>
    <property type="project" value="TreeGrafter"/>
</dbReference>
<evidence type="ECO:0000313" key="3">
    <source>
        <dbReference type="EMBL" id="PIE32408.1"/>
    </source>
</evidence>
<sequence>MKIIDAHTHVFPQYADLAVRAMDRAEISWLITLEWHDGFGQTLQEHLDMFNRYAGRFVIFGNVDFRRINEANFASEAAQQMEIDVESGMRGLKIYKALGLEYRHPDGSFWRINDERLDPIWQKAGELGIPILIHTADPSGFWQPMNELNFWNGVVYGEYDWWGYYRKDYPGYATLLGERNEVIHRHPKTTFICPHIGSRADCLDTAADELDALPNMYYDIAARIPLLGMSERRAEHSRRLLIGYADRILFGTDVIYDDTNVPTGRQAQGLFQPYEFPLEGRDPQDKYVDTTVDFYRSNLNFLLQDGIQTDPPFKRNHAGFLIHNLHLPDDVCEKLLSKNIERLLSNV</sequence>
<dbReference type="Proteomes" id="UP000230821">
    <property type="component" value="Unassembled WGS sequence"/>
</dbReference>
<dbReference type="SUPFAM" id="SSF51556">
    <property type="entry name" value="Metallo-dependent hydrolases"/>
    <property type="match status" value="1"/>
</dbReference>
<dbReference type="InterPro" id="IPR006680">
    <property type="entry name" value="Amidohydro-rel"/>
</dbReference>
<comment type="caution">
    <text evidence="3">The sequence shown here is derived from an EMBL/GenBank/DDBJ whole genome shotgun (WGS) entry which is preliminary data.</text>
</comment>
<dbReference type="GO" id="GO:0016787">
    <property type="term" value="F:hydrolase activity"/>
    <property type="evidence" value="ECO:0007669"/>
    <property type="project" value="InterPro"/>
</dbReference>
<organism evidence="3 4">
    <name type="scientific">candidate division KSB3 bacterium</name>
    <dbReference type="NCBI Taxonomy" id="2044937"/>
    <lineage>
        <taxon>Bacteria</taxon>
        <taxon>candidate division KSB3</taxon>
    </lineage>
</organism>
<dbReference type="EMBL" id="PDSK01000114">
    <property type="protein sequence ID" value="PIE32408.1"/>
    <property type="molecule type" value="Genomic_DNA"/>
</dbReference>
<protein>
    <recommendedName>
        <fullName evidence="2">Amidohydrolase-related domain-containing protein</fullName>
    </recommendedName>
</protein>
<evidence type="ECO:0000259" key="2">
    <source>
        <dbReference type="Pfam" id="PF04909"/>
    </source>
</evidence>
<reference evidence="3 4" key="1">
    <citation type="submission" date="2017-10" db="EMBL/GenBank/DDBJ databases">
        <title>Novel microbial diversity and functional potential in the marine mammal oral microbiome.</title>
        <authorList>
            <person name="Dudek N.K."/>
            <person name="Sun C.L."/>
            <person name="Burstein D."/>
            <person name="Kantor R.S."/>
            <person name="Aliaga Goltsman D.S."/>
            <person name="Bik E.M."/>
            <person name="Thomas B.C."/>
            <person name="Banfield J.F."/>
            <person name="Relman D.A."/>
        </authorList>
    </citation>
    <scope>NUCLEOTIDE SEQUENCE [LARGE SCALE GENOMIC DNA]</scope>
    <source>
        <strain evidence="3">DOLJORAL78_47_16</strain>
    </source>
</reference>
<dbReference type="InterPro" id="IPR032465">
    <property type="entry name" value="ACMSD"/>
</dbReference>
<feature type="domain" description="Amidohydrolase-related" evidence="2">
    <location>
        <begin position="37"/>
        <end position="344"/>
    </location>
</feature>
<dbReference type="GO" id="GO:0016831">
    <property type="term" value="F:carboxy-lyase activity"/>
    <property type="evidence" value="ECO:0007669"/>
    <property type="project" value="InterPro"/>
</dbReference>